<dbReference type="CDD" id="cd06550">
    <property type="entry name" value="TM_ABC_iron-siderophores_like"/>
    <property type="match status" value="1"/>
</dbReference>
<evidence type="ECO:0000256" key="8">
    <source>
        <dbReference type="SAM" id="Phobius"/>
    </source>
</evidence>
<dbReference type="FunFam" id="1.10.3470.10:FF:000001">
    <property type="entry name" value="Vitamin B12 ABC transporter permease BtuC"/>
    <property type="match status" value="1"/>
</dbReference>
<comment type="subcellular location">
    <subcellularLocation>
        <location evidence="1">Cell membrane</location>
        <topology evidence="1">Multi-pass membrane protein</topology>
    </subcellularLocation>
</comment>
<evidence type="ECO:0000256" key="6">
    <source>
        <dbReference type="ARBA" id="ARBA00022989"/>
    </source>
</evidence>
<evidence type="ECO:0000313" key="9">
    <source>
        <dbReference type="EMBL" id="MDA1362517.1"/>
    </source>
</evidence>
<evidence type="ECO:0000256" key="4">
    <source>
        <dbReference type="ARBA" id="ARBA00022475"/>
    </source>
</evidence>
<dbReference type="RefSeq" id="WP_270112603.1">
    <property type="nucleotide sequence ID" value="NZ_JAPZVP010000024.1"/>
</dbReference>
<dbReference type="Gene3D" id="1.10.3470.10">
    <property type="entry name" value="ABC transporter involved in vitamin B12 uptake, BtuC"/>
    <property type="match status" value="1"/>
</dbReference>
<gene>
    <name evidence="9" type="ORF">O1R50_23040</name>
</gene>
<protein>
    <submittedName>
        <fullName evidence="9">Iron ABC transporter permease</fullName>
    </submittedName>
</protein>
<dbReference type="GO" id="GO:0033214">
    <property type="term" value="P:siderophore-iron import into cell"/>
    <property type="evidence" value="ECO:0007669"/>
    <property type="project" value="TreeGrafter"/>
</dbReference>
<organism evidence="9 10">
    <name type="scientific">Glycomyces luteolus</name>
    <dbReference type="NCBI Taxonomy" id="2670330"/>
    <lineage>
        <taxon>Bacteria</taxon>
        <taxon>Bacillati</taxon>
        <taxon>Actinomycetota</taxon>
        <taxon>Actinomycetes</taxon>
        <taxon>Glycomycetales</taxon>
        <taxon>Glycomycetaceae</taxon>
        <taxon>Glycomyces</taxon>
    </lineage>
</organism>
<keyword evidence="4" id="KW-1003">Cell membrane</keyword>
<keyword evidence="7 8" id="KW-0472">Membrane</keyword>
<dbReference type="InterPro" id="IPR037294">
    <property type="entry name" value="ABC_BtuC-like"/>
</dbReference>
<evidence type="ECO:0000256" key="5">
    <source>
        <dbReference type="ARBA" id="ARBA00022692"/>
    </source>
</evidence>
<dbReference type="GO" id="GO:0022857">
    <property type="term" value="F:transmembrane transporter activity"/>
    <property type="evidence" value="ECO:0007669"/>
    <property type="project" value="InterPro"/>
</dbReference>
<dbReference type="InterPro" id="IPR000522">
    <property type="entry name" value="ABC_transptr_permease_BtuC"/>
</dbReference>
<dbReference type="Pfam" id="PF01032">
    <property type="entry name" value="FecCD"/>
    <property type="match status" value="1"/>
</dbReference>
<evidence type="ECO:0000256" key="3">
    <source>
        <dbReference type="ARBA" id="ARBA00022448"/>
    </source>
</evidence>
<feature type="transmembrane region" description="Helical" evidence="8">
    <location>
        <begin position="111"/>
        <end position="132"/>
    </location>
</feature>
<feature type="transmembrane region" description="Helical" evidence="8">
    <location>
        <begin position="139"/>
        <end position="158"/>
    </location>
</feature>
<dbReference type="EMBL" id="JAPZVP010000024">
    <property type="protein sequence ID" value="MDA1362517.1"/>
    <property type="molecule type" value="Genomic_DNA"/>
</dbReference>
<keyword evidence="10" id="KW-1185">Reference proteome</keyword>
<accession>A0A9X3SS47</accession>
<keyword evidence="5 8" id="KW-0812">Transmembrane</keyword>
<dbReference type="Proteomes" id="UP001146067">
    <property type="component" value="Unassembled WGS sequence"/>
</dbReference>
<reference evidence="9" key="1">
    <citation type="submission" date="2022-12" db="EMBL/GenBank/DDBJ databases">
        <title>Gycomyces niveus sp.nov.,a novel actinomycete isolated from soil in Shouguan.</title>
        <authorList>
            <person name="Yang X."/>
        </authorList>
    </citation>
    <scope>NUCLEOTIDE SEQUENCE</scope>
    <source>
        <strain evidence="9">NEAU-A15</strain>
    </source>
</reference>
<dbReference type="AlphaFoldDB" id="A0A9X3SS47"/>
<evidence type="ECO:0000256" key="2">
    <source>
        <dbReference type="ARBA" id="ARBA00007935"/>
    </source>
</evidence>
<proteinExistence type="inferred from homology"/>
<name>A0A9X3SS47_9ACTN</name>
<dbReference type="PANTHER" id="PTHR30472">
    <property type="entry name" value="FERRIC ENTEROBACTIN TRANSPORT SYSTEM PERMEASE PROTEIN"/>
    <property type="match status" value="1"/>
</dbReference>
<evidence type="ECO:0000313" key="10">
    <source>
        <dbReference type="Proteomes" id="UP001146067"/>
    </source>
</evidence>
<feature type="transmembrane region" description="Helical" evidence="8">
    <location>
        <begin position="82"/>
        <end position="99"/>
    </location>
</feature>
<dbReference type="GO" id="GO:0005886">
    <property type="term" value="C:plasma membrane"/>
    <property type="evidence" value="ECO:0007669"/>
    <property type="project" value="UniProtKB-SubCell"/>
</dbReference>
<dbReference type="SUPFAM" id="SSF81345">
    <property type="entry name" value="ABC transporter involved in vitamin B12 uptake, BtuC"/>
    <property type="match status" value="1"/>
</dbReference>
<evidence type="ECO:0000256" key="1">
    <source>
        <dbReference type="ARBA" id="ARBA00004651"/>
    </source>
</evidence>
<sequence length="354" mass="35979">MHTLTASESLARLRRGDRRRRVAALTALGAALLVLAVLGVAVGSVPVAPDRIWAVLAAKAGLGSDATTLESTIVWTLRLPRVAMAVVVGATLSLAGAALQALVRNPLADPYVLGVSSGASLGAVAVMTLGAASLGGLSVPGAAFLAAAVVLAVVYAFAQRAGSFTDARLVLAGVALGYVAMAATSFLQLLAEPAELRGIMFWTMGSLAGARWEALPIPVVTLIAVGAWLLAQGHPLNALALGDDDAIAVGVDLKRMRLGLLAASAVLTAVAVSVAGGIGFIGLIVPHIMRLAVGADHRILLPASALGGAVMLVGVDLIARTVGSPNEYPVTIFTALIGGPFFLWLMRARDKEAM</sequence>
<keyword evidence="6 8" id="KW-1133">Transmembrane helix</keyword>
<feature type="transmembrane region" description="Helical" evidence="8">
    <location>
        <begin position="299"/>
        <end position="322"/>
    </location>
</feature>
<dbReference type="PANTHER" id="PTHR30472:SF67">
    <property type="entry name" value="PERMEASE OF ABC TRANSPORTER-RELATED"/>
    <property type="match status" value="1"/>
</dbReference>
<feature type="transmembrane region" description="Helical" evidence="8">
    <location>
        <begin position="170"/>
        <end position="191"/>
    </location>
</feature>
<evidence type="ECO:0000256" key="7">
    <source>
        <dbReference type="ARBA" id="ARBA00023136"/>
    </source>
</evidence>
<comment type="similarity">
    <text evidence="2">Belongs to the binding-protein-dependent transport system permease family. FecCD subfamily.</text>
</comment>
<feature type="transmembrane region" description="Helical" evidence="8">
    <location>
        <begin position="260"/>
        <end position="287"/>
    </location>
</feature>
<feature type="transmembrane region" description="Helical" evidence="8">
    <location>
        <begin position="22"/>
        <end position="46"/>
    </location>
</feature>
<comment type="caution">
    <text evidence="9">The sequence shown here is derived from an EMBL/GenBank/DDBJ whole genome shotgun (WGS) entry which is preliminary data.</text>
</comment>
<feature type="transmembrane region" description="Helical" evidence="8">
    <location>
        <begin position="328"/>
        <end position="346"/>
    </location>
</feature>
<keyword evidence="3" id="KW-0813">Transport</keyword>